<dbReference type="InterPro" id="IPR052214">
    <property type="entry name" value="DAG_Lipase-Related"/>
</dbReference>
<sequence>MLLSYYYSHVPFSISFSAGLLSREAARISESFVFTVGVGDDFVMRLGVDSIENLRTGIIQVLQASKLPKYRILLNGFGYALFGVPPGDLESTWRDETTNPSRSPLLGYQFIPTVAASTEAALLSRNISVRRFSKTRLFTAGRILHIVNRKKTKTERKTGKGGPSYEMRWATAEDFMELKVMPRMLMDHLPHNVFKTIDTVLNEQKEAKNDVAPPTPITEIV</sequence>
<name>A0ABD2MR01_9CUCU</name>
<gene>
    <name evidence="4" type="ORF">HHI36_007881</name>
</gene>
<protein>
    <submittedName>
        <fullName evidence="4">Uncharacterized protein</fullName>
    </submittedName>
</protein>
<proteinExistence type="predicted"/>
<dbReference type="PANTHER" id="PTHR45792:SF2">
    <property type="entry name" value="DIACYLGLYCEROL LIPASE-BETA"/>
    <property type="match status" value="1"/>
</dbReference>
<comment type="caution">
    <text evidence="4">The sequence shown here is derived from an EMBL/GenBank/DDBJ whole genome shotgun (WGS) entry which is preliminary data.</text>
</comment>
<evidence type="ECO:0000256" key="3">
    <source>
        <dbReference type="ARBA" id="ARBA00023098"/>
    </source>
</evidence>
<dbReference type="GO" id="GO:0016787">
    <property type="term" value="F:hydrolase activity"/>
    <property type="evidence" value="ECO:0007669"/>
    <property type="project" value="UniProtKB-KW"/>
</dbReference>
<accession>A0ABD2MR01</accession>
<organism evidence="4 5">
    <name type="scientific">Cryptolaemus montrouzieri</name>
    <dbReference type="NCBI Taxonomy" id="559131"/>
    <lineage>
        <taxon>Eukaryota</taxon>
        <taxon>Metazoa</taxon>
        <taxon>Ecdysozoa</taxon>
        <taxon>Arthropoda</taxon>
        <taxon>Hexapoda</taxon>
        <taxon>Insecta</taxon>
        <taxon>Pterygota</taxon>
        <taxon>Neoptera</taxon>
        <taxon>Endopterygota</taxon>
        <taxon>Coleoptera</taxon>
        <taxon>Polyphaga</taxon>
        <taxon>Cucujiformia</taxon>
        <taxon>Coccinelloidea</taxon>
        <taxon>Coccinellidae</taxon>
        <taxon>Scymninae</taxon>
        <taxon>Scymnini</taxon>
        <taxon>Cryptolaemus</taxon>
    </lineage>
</organism>
<evidence type="ECO:0000256" key="1">
    <source>
        <dbReference type="ARBA" id="ARBA00022801"/>
    </source>
</evidence>
<keyword evidence="1" id="KW-0378">Hydrolase</keyword>
<dbReference type="GO" id="GO:0016042">
    <property type="term" value="P:lipid catabolic process"/>
    <property type="evidence" value="ECO:0007669"/>
    <property type="project" value="UniProtKB-KW"/>
</dbReference>
<reference evidence="4 5" key="1">
    <citation type="journal article" date="2021" name="BMC Biol.">
        <title>Horizontally acquired antibacterial genes associated with adaptive radiation of ladybird beetles.</title>
        <authorList>
            <person name="Li H.S."/>
            <person name="Tang X.F."/>
            <person name="Huang Y.H."/>
            <person name="Xu Z.Y."/>
            <person name="Chen M.L."/>
            <person name="Du X.Y."/>
            <person name="Qiu B.Y."/>
            <person name="Chen P.T."/>
            <person name="Zhang W."/>
            <person name="Slipinski A."/>
            <person name="Escalona H.E."/>
            <person name="Waterhouse R.M."/>
            <person name="Zwick A."/>
            <person name="Pang H."/>
        </authorList>
    </citation>
    <scope>NUCLEOTIDE SEQUENCE [LARGE SCALE GENOMIC DNA]</scope>
    <source>
        <strain evidence="4">SYSU2018</strain>
    </source>
</reference>
<evidence type="ECO:0000313" key="5">
    <source>
        <dbReference type="Proteomes" id="UP001516400"/>
    </source>
</evidence>
<dbReference type="PANTHER" id="PTHR45792">
    <property type="entry name" value="DIACYLGLYCEROL LIPASE HOMOLOG-RELATED"/>
    <property type="match status" value="1"/>
</dbReference>
<evidence type="ECO:0000256" key="2">
    <source>
        <dbReference type="ARBA" id="ARBA00022963"/>
    </source>
</evidence>
<keyword evidence="3" id="KW-0443">Lipid metabolism</keyword>
<dbReference type="AlphaFoldDB" id="A0ABD2MR01"/>
<keyword evidence="5" id="KW-1185">Reference proteome</keyword>
<evidence type="ECO:0000313" key="4">
    <source>
        <dbReference type="EMBL" id="KAL3268783.1"/>
    </source>
</evidence>
<keyword evidence="2" id="KW-0442">Lipid degradation</keyword>
<dbReference type="EMBL" id="JABFTP020000021">
    <property type="protein sequence ID" value="KAL3268783.1"/>
    <property type="molecule type" value="Genomic_DNA"/>
</dbReference>
<dbReference type="Proteomes" id="UP001516400">
    <property type="component" value="Unassembled WGS sequence"/>
</dbReference>